<dbReference type="EMBL" id="KF602048">
    <property type="protein sequence ID" value="AHE38828.1"/>
    <property type="molecule type" value="Genomic_DNA"/>
</dbReference>
<dbReference type="RefSeq" id="WP_024126210.1">
    <property type="nucleotide sequence ID" value="NC_023283.1"/>
</dbReference>
<protein>
    <submittedName>
        <fullName evidence="1">Uncharacterized protein</fullName>
    </submittedName>
</protein>
<sequence>MGAETYFEGTIAFSEPVPVEAITEELAELRALERLFSLTYTDDGGALTGLNAQDEGWGSVREWDLALTLVESIAARHQRTLHADARWEADPGPSRGTLLVDSAGRLHPVEDGEDPDVHRERRCGCPQSEGPQVCEQCGASGFLAREDDLPTNPALCVDCHEHAGTRQAAHGHQCRDYCALDTDHQGLCRP</sequence>
<dbReference type="AlphaFoldDB" id="V9Z415"/>
<name>V9Z415_9ACTN</name>
<organism evidence="1">
    <name type="scientific">Streptomyces sp. FR1</name>
    <dbReference type="NCBI Taxonomy" id="349971"/>
    <lineage>
        <taxon>Bacteria</taxon>
        <taxon>Bacillati</taxon>
        <taxon>Actinomycetota</taxon>
        <taxon>Actinomycetes</taxon>
        <taxon>Kitasatosporales</taxon>
        <taxon>Streptomycetaceae</taxon>
        <taxon>Streptomyces</taxon>
    </lineage>
</organism>
<accession>V9Z415</accession>
<gene>
    <name evidence="1" type="ORF">pFRL3_51</name>
</gene>
<proteinExistence type="predicted"/>
<keyword evidence="1" id="KW-0614">Plasmid</keyword>
<reference evidence="1" key="1">
    <citation type="submission" date="2013-09" db="EMBL/GenBank/DDBJ databases">
        <title>Complete nucleotide sequence of Streptomyces linear plasmid pFRL3.</title>
        <authorList>
            <person name="Chen Z."/>
            <person name="Fang P."/>
            <person name="Qin Z."/>
        </authorList>
    </citation>
    <scope>NUCLEOTIDE SEQUENCE</scope>
    <source>
        <plasmid evidence="1">pFRL3</plasmid>
    </source>
</reference>
<evidence type="ECO:0000313" key="1">
    <source>
        <dbReference type="EMBL" id="AHE38828.1"/>
    </source>
</evidence>
<geneLocation type="plasmid" evidence="1">
    <name>pFRL3</name>
</geneLocation>